<evidence type="ECO:0000259" key="3">
    <source>
        <dbReference type="SMART" id="SM00460"/>
    </source>
</evidence>
<name>A0A318H7E4_9BURK</name>
<evidence type="ECO:0000313" key="5">
    <source>
        <dbReference type="Proteomes" id="UP000247811"/>
    </source>
</evidence>
<proteinExistence type="predicted"/>
<feature type="compositionally biased region" description="Pro residues" evidence="1">
    <location>
        <begin position="700"/>
        <end position="711"/>
    </location>
</feature>
<dbReference type="RefSeq" id="WP_110399232.1">
    <property type="nucleotide sequence ID" value="NZ_QJJS01000002.1"/>
</dbReference>
<dbReference type="InterPro" id="IPR038765">
    <property type="entry name" value="Papain-like_cys_pep_sf"/>
</dbReference>
<dbReference type="Proteomes" id="UP000247811">
    <property type="component" value="Unassembled WGS sequence"/>
</dbReference>
<dbReference type="InterPro" id="IPR021878">
    <property type="entry name" value="TgpA_N"/>
</dbReference>
<dbReference type="InterPro" id="IPR052901">
    <property type="entry name" value="Bact_TGase-like"/>
</dbReference>
<feature type="transmembrane region" description="Helical" evidence="2">
    <location>
        <begin position="134"/>
        <end position="153"/>
    </location>
</feature>
<evidence type="ECO:0000256" key="1">
    <source>
        <dbReference type="SAM" id="MobiDB-lite"/>
    </source>
</evidence>
<dbReference type="OrthoDB" id="9804872at2"/>
<dbReference type="PANTHER" id="PTHR42736:SF1">
    <property type="entry name" value="PROTEIN-GLUTAMINE GAMMA-GLUTAMYLTRANSFERASE"/>
    <property type="match status" value="1"/>
</dbReference>
<gene>
    <name evidence="4" type="ORF">C7444_10261</name>
</gene>
<feature type="transmembrane region" description="Helical" evidence="2">
    <location>
        <begin position="165"/>
        <end position="187"/>
    </location>
</feature>
<evidence type="ECO:0000313" key="4">
    <source>
        <dbReference type="EMBL" id="PXW98584.1"/>
    </source>
</evidence>
<sequence>MTPGALNPSTWSRDTRDTLYLLLVLAWTLAPQAARVPAWAMGMAALALLLRATLAITRRPLPARWITLAALLLACTLTWTSHRTLLGRDAGLTLLVVLAALKTLELRARRDATVVFFLGFFLVLGNFLHTQSLAVALAMGVSVWGLLGALLLSNMPVGRPPLGQVLGLSARLLLLGTPLVLVLFMLFPRLGPLWGQPGDLGGRSGLSDRLRLGEVAELALDDGLAMRVRFDGPVPAAAQRYFRGPVLADIDAGGQWTARPAAVQQLAGEGGAGFDERRLPAQALGSPLAYEVVVEPLRVRSLPLLEMSIEAPRVEGSDRRFTVQPDGVWMSDRPLDDRLRVRSQASSQWRYPSAEAHPMARQALGADLALPDGAHPRTRAWARQIAAGLPQRDATTLVEALLAHIRRSPYRYTLEPGTVPAGADALDHFWLDGRAGFCEHYAASLVVVLRAAGVPARIVTGYQGGQINPVDGVLEVRQSDAHAWVEYWRDDRGWVRADPTAAVAPERIERTLRLGAAPGLVGQVLWRGGEAPAWTRRAGELWRAVDHRWNDWVLGYTPQRQRDLLRSLGWHEVDVAGLVRLLGLLIGGAALLGLLPALWWARRTGGGARAGRPDPWLRTWALVQRSLARRGMVLPPHWPPRRVADAVQQRWGADGQALARALLNFEDDRYAPADASRRPQAPRPARRQLLGLVRRLPARPVEPPKSPHPSR</sequence>
<dbReference type="SMART" id="SM00460">
    <property type="entry name" value="TGc"/>
    <property type="match status" value="1"/>
</dbReference>
<dbReference type="InterPro" id="IPR002931">
    <property type="entry name" value="Transglutaminase-like"/>
</dbReference>
<feature type="transmembrane region" description="Helical" evidence="2">
    <location>
        <begin position="581"/>
        <end position="601"/>
    </location>
</feature>
<organism evidence="4 5">
    <name type="scientific">Sphaerotilus hippei</name>
    <dbReference type="NCBI Taxonomy" id="744406"/>
    <lineage>
        <taxon>Bacteria</taxon>
        <taxon>Pseudomonadati</taxon>
        <taxon>Pseudomonadota</taxon>
        <taxon>Betaproteobacteria</taxon>
        <taxon>Burkholderiales</taxon>
        <taxon>Sphaerotilaceae</taxon>
        <taxon>Sphaerotilus</taxon>
    </lineage>
</organism>
<comment type="caution">
    <text evidence="4">The sequence shown here is derived from an EMBL/GenBank/DDBJ whole genome shotgun (WGS) entry which is preliminary data.</text>
</comment>
<protein>
    <submittedName>
        <fullName evidence="4">Transglutaminase superfamily protein</fullName>
    </submittedName>
</protein>
<dbReference type="EMBL" id="QJJS01000002">
    <property type="protein sequence ID" value="PXW98584.1"/>
    <property type="molecule type" value="Genomic_DNA"/>
</dbReference>
<evidence type="ECO:0000256" key="2">
    <source>
        <dbReference type="SAM" id="Phobius"/>
    </source>
</evidence>
<accession>A0A318H7E4</accession>
<feature type="transmembrane region" description="Helical" evidence="2">
    <location>
        <begin position="20"/>
        <end position="49"/>
    </location>
</feature>
<feature type="transmembrane region" description="Helical" evidence="2">
    <location>
        <begin position="61"/>
        <end position="79"/>
    </location>
</feature>
<feature type="region of interest" description="Disordered" evidence="1">
    <location>
        <begin position="673"/>
        <end position="711"/>
    </location>
</feature>
<feature type="transmembrane region" description="Helical" evidence="2">
    <location>
        <begin position="111"/>
        <end position="128"/>
    </location>
</feature>
<dbReference type="SUPFAM" id="SSF54001">
    <property type="entry name" value="Cysteine proteinases"/>
    <property type="match status" value="1"/>
</dbReference>
<keyword evidence="2" id="KW-0472">Membrane</keyword>
<dbReference type="Pfam" id="PF11992">
    <property type="entry name" value="TgpA_N"/>
    <property type="match status" value="1"/>
</dbReference>
<dbReference type="Gene3D" id="3.10.620.30">
    <property type="match status" value="1"/>
</dbReference>
<keyword evidence="2" id="KW-0812">Transmembrane</keyword>
<keyword evidence="5" id="KW-1185">Reference proteome</keyword>
<keyword evidence="2" id="KW-1133">Transmembrane helix</keyword>
<reference evidence="4 5" key="1">
    <citation type="submission" date="2018-05" db="EMBL/GenBank/DDBJ databases">
        <title>Genomic Encyclopedia of Type Strains, Phase IV (KMG-IV): sequencing the most valuable type-strain genomes for metagenomic binning, comparative biology and taxonomic classification.</title>
        <authorList>
            <person name="Goeker M."/>
        </authorList>
    </citation>
    <scope>NUCLEOTIDE SEQUENCE [LARGE SCALE GENOMIC DNA]</scope>
    <source>
        <strain evidence="4 5">DSM 566</strain>
    </source>
</reference>
<feature type="domain" description="Transglutaminase-like" evidence="3">
    <location>
        <begin position="430"/>
        <end position="501"/>
    </location>
</feature>
<dbReference type="PANTHER" id="PTHR42736">
    <property type="entry name" value="PROTEIN-GLUTAMINE GAMMA-GLUTAMYLTRANSFERASE"/>
    <property type="match status" value="1"/>
</dbReference>
<dbReference type="AlphaFoldDB" id="A0A318H7E4"/>
<dbReference type="Pfam" id="PF01841">
    <property type="entry name" value="Transglut_core"/>
    <property type="match status" value="1"/>
</dbReference>